<feature type="signal peptide" evidence="1">
    <location>
        <begin position="1"/>
        <end position="28"/>
    </location>
</feature>
<gene>
    <name evidence="3" type="ORF">CRD36_11765</name>
</gene>
<dbReference type="Proteomes" id="UP000229730">
    <property type="component" value="Unassembled WGS sequence"/>
</dbReference>
<proteinExistence type="predicted"/>
<dbReference type="InParanoid" id="A0A2G4YQ81"/>
<dbReference type="InterPro" id="IPR023614">
    <property type="entry name" value="Porin_dom_sf"/>
</dbReference>
<evidence type="ECO:0000256" key="1">
    <source>
        <dbReference type="SAM" id="SignalP"/>
    </source>
</evidence>
<protein>
    <recommendedName>
        <fullName evidence="2">Alginate export domain-containing protein</fullName>
    </recommendedName>
</protein>
<evidence type="ECO:0000313" key="4">
    <source>
        <dbReference type="Proteomes" id="UP000229730"/>
    </source>
</evidence>
<dbReference type="InterPro" id="IPR025388">
    <property type="entry name" value="Alginate_export_dom"/>
</dbReference>
<sequence length="415" mass="45153">MFTVRTVTRSLLLASTTAILSMPMTAHSAEDPADSLAEAVTGGTAYLNVRLRYENVDQANFTEDANAFTIRTKLGYKTGTYEGFSGVVEFEDSRNLADEKYNNTINGLGAIYPVVADPSHTEVNQAYLSFTGLDGTKISAGRQSINLGNQRFVGTVGWRQNDQNLDSVTVVNTSLPDTKFFYGYVWNVNRIFGNDSPAGDHSSNSHLFNAEYSGFEYGTVTAYAYLLDNNDVAGFSTNTIGVRFAGKAKVADKTHVLYELEYANQTDAKDNPGDYSVNYILASGGVGFAGASLTATYESLGSDDGNVGFATPLATLHKFNGWADKFLATPAAGLDDLYFTGAYKFDGALKGLKAAATYHKFTSRFGDVDYGTEFDLLVAYAIDKNYSVAVKYADYNADTYSVDTQKLWFTIGLKY</sequence>
<dbReference type="Gene3D" id="2.40.160.10">
    <property type="entry name" value="Porin"/>
    <property type="match status" value="1"/>
</dbReference>
<reference evidence="3 4" key="1">
    <citation type="submission" date="2017-10" db="EMBL/GenBank/DDBJ databases">
        <title>Frigbacter circumglobatus gen. nov. sp. nov., isolated from sediment cultured in situ.</title>
        <authorList>
            <person name="Zhao Z."/>
        </authorList>
    </citation>
    <scope>NUCLEOTIDE SEQUENCE [LARGE SCALE GENOMIC DNA]</scope>
    <source>
        <strain evidence="3 4">ZYL</strain>
    </source>
</reference>
<keyword evidence="1" id="KW-0732">Signal</keyword>
<dbReference type="OrthoDB" id="9767539at2"/>
<name>A0A2G4YQ81_9PROT</name>
<evidence type="ECO:0000259" key="2">
    <source>
        <dbReference type="Pfam" id="PF13372"/>
    </source>
</evidence>
<organism evidence="3 4">
    <name type="scientific">Paremcibacter congregatus</name>
    <dbReference type="NCBI Taxonomy" id="2043170"/>
    <lineage>
        <taxon>Bacteria</taxon>
        <taxon>Pseudomonadati</taxon>
        <taxon>Pseudomonadota</taxon>
        <taxon>Alphaproteobacteria</taxon>
        <taxon>Emcibacterales</taxon>
        <taxon>Emcibacteraceae</taxon>
        <taxon>Paremcibacter</taxon>
    </lineage>
</organism>
<dbReference type="EMBL" id="PDEM01000024">
    <property type="protein sequence ID" value="PHZ84478.1"/>
    <property type="molecule type" value="Genomic_DNA"/>
</dbReference>
<feature type="chain" id="PRO_5013955717" description="Alginate export domain-containing protein" evidence="1">
    <location>
        <begin position="29"/>
        <end position="415"/>
    </location>
</feature>
<dbReference type="AlphaFoldDB" id="A0A2G4YQ81"/>
<dbReference type="Pfam" id="PF13372">
    <property type="entry name" value="Alginate_exp"/>
    <property type="match status" value="1"/>
</dbReference>
<evidence type="ECO:0000313" key="3">
    <source>
        <dbReference type="EMBL" id="PHZ84478.1"/>
    </source>
</evidence>
<feature type="domain" description="Alginate export" evidence="2">
    <location>
        <begin position="47"/>
        <end position="266"/>
    </location>
</feature>
<keyword evidence="4" id="KW-1185">Reference proteome</keyword>
<comment type="caution">
    <text evidence="3">The sequence shown here is derived from an EMBL/GenBank/DDBJ whole genome shotgun (WGS) entry which is preliminary data.</text>
</comment>
<dbReference type="RefSeq" id="WP_099473464.1">
    <property type="nucleotide sequence ID" value="NZ_CP041025.1"/>
</dbReference>
<dbReference type="SUPFAM" id="SSF56935">
    <property type="entry name" value="Porins"/>
    <property type="match status" value="1"/>
</dbReference>
<accession>A0A2G4YQ81</accession>